<name>S9QA32_CYSF2</name>
<reference evidence="2" key="1">
    <citation type="submission" date="2013-05" db="EMBL/GenBank/DDBJ databases">
        <title>Genome assembly of Cystobacter fuscus DSM 2262.</title>
        <authorList>
            <person name="Sharma G."/>
            <person name="Khatri I."/>
            <person name="Kaur C."/>
            <person name="Mayilraj S."/>
            <person name="Subramanian S."/>
        </authorList>
    </citation>
    <scope>NUCLEOTIDE SEQUENCE [LARGE SCALE GENOMIC DNA]</scope>
    <source>
        <strain evidence="2">DSM 2262</strain>
    </source>
</reference>
<evidence type="ECO:0000313" key="3">
    <source>
        <dbReference type="Proteomes" id="UP000011682"/>
    </source>
</evidence>
<keyword evidence="3" id="KW-1185">Reference proteome</keyword>
<dbReference type="Proteomes" id="UP000011682">
    <property type="component" value="Unassembled WGS sequence"/>
</dbReference>
<dbReference type="AlphaFoldDB" id="S9QA32"/>
<evidence type="ECO:0000256" key="1">
    <source>
        <dbReference type="SAM" id="MobiDB-lite"/>
    </source>
</evidence>
<accession>S9QA32</accession>
<proteinExistence type="predicted"/>
<gene>
    <name evidence="2" type="ORF">D187_004206</name>
</gene>
<comment type="caution">
    <text evidence="2">The sequence shown here is derived from an EMBL/GenBank/DDBJ whole genome shotgun (WGS) entry which is preliminary data.</text>
</comment>
<evidence type="ECO:0000313" key="2">
    <source>
        <dbReference type="EMBL" id="EPX58169.1"/>
    </source>
</evidence>
<sequence>MSQRRDPPNRVPPLQTLQVNPDHVLGQLAQVLTTSQTHELPEVRERAA</sequence>
<protein>
    <submittedName>
        <fullName evidence="2">Uncharacterized protein</fullName>
    </submittedName>
</protein>
<dbReference type="EMBL" id="ANAH02000026">
    <property type="protein sequence ID" value="EPX58169.1"/>
    <property type="molecule type" value="Genomic_DNA"/>
</dbReference>
<dbReference type="RefSeq" id="WP_002631610.1">
    <property type="nucleotide sequence ID" value="NZ_ANAH02000026.1"/>
</dbReference>
<feature type="region of interest" description="Disordered" evidence="1">
    <location>
        <begin position="1"/>
        <end position="21"/>
    </location>
</feature>
<organism evidence="2 3">
    <name type="scientific">Cystobacter fuscus (strain ATCC 25194 / DSM 2262 / NBRC 100088 / M29)</name>
    <dbReference type="NCBI Taxonomy" id="1242864"/>
    <lineage>
        <taxon>Bacteria</taxon>
        <taxon>Pseudomonadati</taxon>
        <taxon>Myxococcota</taxon>
        <taxon>Myxococcia</taxon>
        <taxon>Myxococcales</taxon>
        <taxon>Cystobacterineae</taxon>
        <taxon>Archangiaceae</taxon>
        <taxon>Cystobacter</taxon>
    </lineage>
</organism>